<protein>
    <submittedName>
        <fullName evidence="1">Uncharacterized protein</fullName>
    </submittedName>
</protein>
<reference evidence="2" key="1">
    <citation type="submission" date="2016-09" db="EMBL/GenBank/DDBJ databases">
        <title>Acidihalobacter prosperus F5.</title>
        <authorList>
            <person name="Khaleque H.N."/>
            <person name="Ramsay J.P."/>
            <person name="Kaksonen A.H."/>
            <person name="Boxall N.J."/>
            <person name="Watkin E.L.J."/>
        </authorList>
    </citation>
    <scope>NUCLEOTIDE SEQUENCE [LARGE SCALE GENOMIC DNA]</scope>
    <source>
        <strain evidence="2">F5</strain>
    </source>
</reference>
<name>A0A1D8IP13_9GAMM</name>
<dbReference type="AlphaFoldDB" id="A0A1D8IP13"/>
<accession>A0A1D8IP13</accession>
<dbReference type="RefSeq" id="WP_070078602.1">
    <property type="nucleotide sequence ID" value="NZ_CP017415.1"/>
</dbReference>
<dbReference type="Proteomes" id="UP000095401">
    <property type="component" value="Chromosome"/>
</dbReference>
<proteinExistence type="predicted"/>
<evidence type="ECO:0000313" key="1">
    <source>
        <dbReference type="EMBL" id="AOU98238.1"/>
    </source>
</evidence>
<evidence type="ECO:0000313" key="2">
    <source>
        <dbReference type="Proteomes" id="UP000095401"/>
    </source>
</evidence>
<sequence length="95" mass="10150">MFDGDLPAVASVDAISGGELSINVVLKPQKADIQPEWYCDLSSGDAVASGRVERHLGAWLQDGGEDVHCKRALQSRIADVGIEPAGYSDQGNFFM</sequence>
<dbReference type="EMBL" id="CP017415">
    <property type="protein sequence ID" value="AOU98238.1"/>
    <property type="molecule type" value="Genomic_DNA"/>
</dbReference>
<gene>
    <name evidence="1" type="ORF">BI364_09960</name>
</gene>
<dbReference type="KEGG" id="aprs:BI364_09960"/>
<keyword evidence="2" id="KW-1185">Reference proteome</keyword>
<organism evidence="1 2">
    <name type="scientific">Acidihalobacter yilgarnensis</name>
    <dbReference type="NCBI Taxonomy" id="2819280"/>
    <lineage>
        <taxon>Bacteria</taxon>
        <taxon>Pseudomonadati</taxon>
        <taxon>Pseudomonadota</taxon>
        <taxon>Gammaproteobacteria</taxon>
        <taxon>Chromatiales</taxon>
        <taxon>Ectothiorhodospiraceae</taxon>
        <taxon>Acidihalobacter</taxon>
    </lineage>
</organism>